<dbReference type="GO" id="GO:0005861">
    <property type="term" value="C:troponin complex"/>
    <property type="evidence" value="ECO:0007669"/>
    <property type="project" value="InterPro"/>
</dbReference>
<evidence type="ECO:0000313" key="4">
    <source>
        <dbReference type="Proteomes" id="UP000285301"/>
    </source>
</evidence>
<gene>
    <name evidence="3" type="ORF">B4U79_01257</name>
</gene>
<comment type="similarity">
    <text evidence="1">Belongs to the troponin I family.</text>
</comment>
<dbReference type="InterPro" id="IPR001978">
    <property type="entry name" value="Troponin"/>
</dbReference>
<feature type="region of interest" description="Disordered" evidence="2">
    <location>
        <begin position="1"/>
        <end position="21"/>
    </location>
</feature>
<proteinExistence type="inferred from homology"/>
<keyword evidence="4" id="KW-1185">Reference proteome</keyword>
<reference evidence="3 4" key="1">
    <citation type="journal article" date="2018" name="Gigascience">
        <title>Genomes of trombidid mites reveal novel predicted allergens and laterally-transferred genes associated with secondary metabolism.</title>
        <authorList>
            <person name="Dong X."/>
            <person name="Chaisiri K."/>
            <person name="Xia D."/>
            <person name="Armstrong S.D."/>
            <person name="Fang Y."/>
            <person name="Donnelly M.J."/>
            <person name="Kadowaki T."/>
            <person name="McGarry J.W."/>
            <person name="Darby A.C."/>
            <person name="Makepeace B.L."/>
        </authorList>
    </citation>
    <scope>NUCLEOTIDE SEQUENCE [LARGE SCALE GENOMIC DNA]</scope>
    <source>
        <strain evidence="3">UoL-WK</strain>
    </source>
</reference>
<dbReference type="InterPro" id="IPR050875">
    <property type="entry name" value="Troponin_I"/>
</dbReference>
<dbReference type="SUPFAM" id="SSF90250">
    <property type="entry name" value="Troponin coil-coiled subunits"/>
    <property type="match status" value="1"/>
</dbReference>
<feature type="region of interest" description="Disordered" evidence="2">
    <location>
        <begin position="58"/>
        <end position="86"/>
    </location>
</feature>
<dbReference type="PANTHER" id="PTHR13738">
    <property type="entry name" value="TROPONIN I"/>
    <property type="match status" value="1"/>
</dbReference>
<dbReference type="Pfam" id="PF00992">
    <property type="entry name" value="Troponin"/>
    <property type="match status" value="1"/>
</dbReference>
<dbReference type="STRING" id="1965070.A0A3S3Q8H0"/>
<dbReference type="InterPro" id="IPR038077">
    <property type="entry name" value="Troponin_sf"/>
</dbReference>
<dbReference type="AlphaFoldDB" id="A0A3S3Q8H0"/>
<dbReference type="GO" id="GO:0006936">
    <property type="term" value="P:muscle contraction"/>
    <property type="evidence" value="ECO:0007669"/>
    <property type="project" value="TreeGrafter"/>
</dbReference>
<protein>
    <submittedName>
        <fullName evidence="3">Troponin I protein-like protein</fullName>
    </submittedName>
</protein>
<dbReference type="PANTHER" id="PTHR13738:SF1">
    <property type="entry name" value="TROPONIN I"/>
    <property type="match status" value="1"/>
</dbReference>
<feature type="compositionally biased region" description="Basic and acidic residues" evidence="2">
    <location>
        <begin position="58"/>
        <end position="84"/>
    </location>
</feature>
<evidence type="ECO:0000256" key="2">
    <source>
        <dbReference type="SAM" id="MobiDB-lite"/>
    </source>
</evidence>
<dbReference type="Proteomes" id="UP000285301">
    <property type="component" value="Unassembled WGS sequence"/>
</dbReference>
<accession>A0A3S3Q8H0</accession>
<sequence>MDQDEQWKLEDRERKKAEVRRRLEEQAKAMKGKKGFMTPERKKKLRALLRKKATEELKREQERRAEERKRIIRERTGQPKHGDDGNEASYIKICQEYYERIKRLEDVKYDLEYEVKQKDVLVSVSELSIQIKYSDVDVYD</sequence>
<organism evidence="3 4">
    <name type="scientific">Dinothrombium tinctorium</name>
    <dbReference type="NCBI Taxonomy" id="1965070"/>
    <lineage>
        <taxon>Eukaryota</taxon>
        <taxon>Metazoa</taxon>
        <taxon>Ecdysozoa</taxon>
        <taxon>Arthropoda</taxon>
        <taxon>Chelicerata</taxon>
        <taxon>Arachnida</taxon>
        <taxon>Acari</taxon>
        <taxon>Acariformes</taxon>
        <taxon>Trombidiformes</taxon>
        <taxon>Prostigmata</taxon>
        <taxon>Anystina</taxon>
        <taxon>Parasitengona</taxon>
        <taxon>Trombidioidea</taxon>
        <taxon>Trombidiidae</taxon>
        <taxon>Dinothrombium</taxon>
    </lineage>
</organism>
<name>A0A3S3Q8H0_9ACAR</name>
<comment type="caution">
    <text evidence="3">The sequence shown here is derived from an EMBL/GenBank/DDBJ whole genome shotgun (WGS) entry which is preliminary data.</text>
</comment>
<dbReference type="Gene3D" id="1.20.5.350">
    <property type="match status" value="1"/>
</dbReference>
<dbReference type="EMBL" id="NCKU01000357">
    <property type="protein sequence ID" value="RWS15824.1"/>
    <property type="molecule type" value="Genomic_DNA"/>
</dbReference>
<evidence type="ECO:0000313" key="3">
    <source>
        <dbReference type="EMBL" id="RWS15824.1"/>
    </source>
</evidence>
<dbReference type="OrthoDB" id="371899at2759"/>
<evidence type="ECO:0000256" key="1">
    <source>
        <dbReference type="ARBA" id="ARBA00009930"/>
    </source>
</evidence>